<dbReference type="PANTHER" id="PTHR43242:SF1">
    <property type="entry name" value="NAD(P)-BINDING ROSSMANN-FOLD SUPERFAMILY PROTEIN"/>
    <property type="match status" value="1"/>
</dbReference>
<protein>
    <submittedName>
        <fullName evidence="2">Capsular polysaccharide biosynthesis protein</fullName>
    </submittedName>
</protein>
<feature type="domain" description="RmlD-like substrate binding" evidence="1">
    <location>
        <begin position="1"/>
        <end position="279"/>
    </location>
</feature>
<keyword evidence="3" id="KW-1185">Reference proteome</keyword>
<dbReference type="Pfam" id="PF04321">
    <property type="entry name" value="RmlD_sub_bind"/>
    <property type="match status" value="1"/>
</dbReference>
<evidence type="ECO:0000313" key="2">
    <source>
        <dbReference type="EMBL" id="BDU75297.1"/>
    </source>
</evidence>
<dbReference type="Proteomes" id="UP001228113">
    <property type="component" value="Chromosome"/>
</dbReference>
<dbReference type="AlphaFoldDB" id="A0AA48GPP7"/>
<dbReference type="RefSeq" id="WP_243330202.1">
    <property type="nucleotide sequence ID" value="NZ_AP027081.1"/>
</dbReference>
<dbReference type="InterPro" id="IPR029903">
    <property type="entry name" value="RmlD-like-bd"/>
</dbReference>
<gene>
    <name evidence="2" type="ORF">METESE_02550</name>
</gene>
<evidence type="ECO:0000259" key="1">
    <source>
        <dbReference type="Pfam" id="PF04321"/>
    </source>
</evidence>
<evidence type="ECO:0000313" key="3">
    <source>
        <dbReference type="Proteomes" id="UP001228113"/>
    </source>
</evidence>
<dbReference type="PANTHER" id="PTHR43242">
    <property type="entry name" value="NAD(P)-BINDING ROSSMANN-FOLD SUPERFAMILY PROTEIN"/>
    <property type="match status" value="1"/>
</dbReference>
<dbReference type="EMBL" id="AP027081">
    <property type="protein sequence ID" value="BDU75297.1"/>
    <property type="molecule type" value="Genomic_DNA"/>
</dbReference>
<accession>A0AA48GPP7</accession>
<name>A0AA48GPP7_9BACT</name>
<organism evidence="2 3">
    <name type="scientific">Mesoterricola sediminis</name>
    <dbReference type="NCBI Taxonomy" id="2927980"/>
    <lineage>
        <taxon>Bacteria</taxon>
        <taxon>Pseudomonadati</taxon>
        <taxon>Acidobacteriota</taxon>
        <taxon>Holophagae</taxon>
        <taxon>Holophagales</taxon>
        <taxon>Holophagaceae</taxon>
        <taxon>Mesoterricola</taxon>
    </lineage>
</organism>
<reference evidence="2" key="1">
    <citation type="journal article" date="2023" name="Int. J. Syst. Evol. Microbiol.">
        <title>Mesoterricola silvestris gen. nov., sp. nov., Mesoterricola sediminis sp. nov., Geothrix oryzae sp. nov., Geothrix edaphica sp. nov., Geothrix rubra sp. nov., and Geothrix limicola sp. nov., six novel members of Acidobacteriota isolated from soils.</title>
        <authorList>
            <person name="Itoh H."/>
            <person name="Sugisawa Y."/>
            <person name="Mise K."/>
            <person name="Xu Z."/>
            <person name="Kuniyasu M."/>
            <person name="Ushijima N."/>
            <person name="Kawano K."/>
            <person name="Kobayashi E."/>
            <person name="Shiratori Y."/>
            <person name="Masuda Y."/>
            <person name="Senoo K."/>
        </authorList>
    </citation>
    <scope>NUCLEOTIDE SEQUENCE</scope>
    <source>
        <strain evidence="2">W786</strain>
    </source>
</reference>
<dbReference type="InterPro" id="IPR036291">
    <property type="entry name" value="NAD(P)-bd_dom_sf"/>
</dbReference>
<sequence>MKLYVAGSDGFVGSAICTGSRHKTDIVGLSPISTPGSGRLDLLDLGQFDFGSLEPGSTVVFTAAISSPDKCSEAPEETAKINVQGTSLFIENALGRGCRVIFFSSDVVFGHADTPPEEESPLCPFGIYGQQKAEVEGRFRGEAEFKVVRPSYIVSIKDKFTSYLLNAAALGRKAEVFHPFLRSAIHLDDVIETIDRLHEAWGAFRSPSINLCGPRLVSRADLAAMVKKVVAPDLAFDAIPLSDAFLKSRPARIHMKSNQIETILGRPPLDIEAALAAELRRV</sequence>
<proteinExistence type="predicted"/>
<dbReference type="KEGG" id="msea:METESE_02550"/>
<dbReference type="SUPFAM" id="SSF51735">
    <property type="entry name" value="NAD(P)-binding Rossmann-fold domains"/>
    <property type="match status" value="1"/>
</dbReference>
<dbReference type="Gene3D" id="3.40.50.720">
    <property type="entry name" value="NAD(P)-binding Rossmann-like Domain"/>
    <property type="match status" value="1"/>
</dbReference>